<evidence type="ECO:0000313" key="1">
    <source>
        <dbReference type="EnsemblProtists" id="EOD08084"/>
    </source>
</evidence>
<dbReference type="RefSeq" id="XP_005760513.1">
    <property type="nucleotide sequence ID" value="XM_005760456.1"/>
</dbReference>
<reference evidence="2" key="1">
    <citation type="journal article" date="2013" name="Nature">
        <title>Pan genome of the phytoplankton Emiliania underpins its global distribution.</title>
        <authorList>
            <person name="Read B.A."/>
            <person name="Kegel J."/>
            <person name="Klute M.J."/>
            <person name="Kuo A."/>
            <person name="Lefebvre S.C."/>
            <person name="Maumus F."/>
            <person name="Mayer C."/>
            <person name="Miller J."/>
            <person name="Monier A."/>
            <person name="Salamov A."/>
            <person name="Young J."/>
            <person name="Aguilar M."/>
            <person name="Claverie J.M."/>
            <person name="Frickenhaus S."/>
            <person name="Gonzalez K."/>
            <person name="Herman E.K."/>
            <person name="Lin Y.C."/>
            <person name="Napier J."/>
            <person name="Ogata H."/>
            <person name="Sarno A.F."/>
            <person name="Shmutz J."/>
            <person name="Schroeder D."/>
            <person name="de Vargas C."/>
            <person name="Verret F."/>
            <person name="von Dassow P."/>
            <person name="Valentin K."/>
            <person name="Van de Peer Y."/>
            <person name="Wheeler G."/>
            <person name="Dacks J.B."/>
            <person name="Delwiche C.F."/>
            <person name="Dyhrman S.T."/>
            <person name="Glockner G."/>
            <person name="John U."/>
            <person name="Richards T."/>
            <person name="Worden A.Z."/>
            <person name="Zhang X."/>
            <person name="Grigoriev I.V."/>
            <person name="Allen A.E."/>
            <person name="Bidle K."/>
            <person name="Borodovsky M."/>
            <person name="Bowler C."/>
            <person name="Brownlee C."/>
            <person name="Cock J.M."/>
            <person name="Elias M."/>
            <person name="Gladyshev V.N."/>
            <person name="Groth M."/>
            <person name="Guda C."/>
            <person name="Hadaegh A."/>
            <person name="Iglesias-Rodriguez M.D."/>
            <person name="Jenkins J."/>
            <person name="Jones B.M."/>
            <person name="Lawson T."/>
            <person name="Leese F."/>
            <person name="Lindquist E."/>
            <person name="Lobanov A."/>
            <person name="Lomsadze A."/>
            <person name="Malik S.B."/>
            <person name="Marsh M.E."/>
            <person name="Mackinder L."/>
            <person name="Mock T."/>
            <person name="Mueller-Roeber B."/>
            <person name="Pagarete A."/>
            <person name="Parker M."/>
            <person name="Probert I."/>
            <person name="Quesneville H."/>
            <person name="Raines C."/>
            <person name="Rensing S.A."/>
            <person name="Riano-Pachon D.M."/>
            <person name="Richier S."/>
            <person name="Rokitta S."/>
            <person name="Shiraiwa Y."/>
            <person name="Soanes D.M."/>
            <person name="van der Giezen M."/>
            <person name="Wahlund T.M."/>
            <person name="Williams B."/>
            <person name="Wilson W."/>
            <person name="Wolfe G."/>
            <person name="Wurch L.L."/>
        </authorList>
    </citation>
    <scope>NUCLEOTIDE SEQUENCE</scope>
</reference>
<dbReference type="GeneID" id="17254236"/>
<dbReference type="GeneID" id="17274454"/>
<evidence type="ECO:0000313" key="2">
    <source>
        <dbReference type="Proteomes" id="UP000013827"/>
    </source>
</evidence>
<dbReference type="KEGG" id="ehx:EMIHUDRAFT_442883"/>
<dbReference type="RefSeq" id="XP_005781338.1">
    <property type="nucleotide sequence ID" value="XM_005781281.1"/>
</dbReference>
<protein>
    <submittedName>
        <fullName evidence="1">Uncharacterized protein</fullName>
    </submittedName>
</protein>
<sequence length="282" mass="31076">MAHLMRSTPYMVHTTFQYGGAQGKRHRLREGMMWEDAPEYYSGPDFLTYELDLPRALVYPNGGTVGSDGTLPFDKRASVEQHFALVHHQLAQVRNGLALAKATGRILILPRLVCGLDRWWAPHSGIIPGSAARLPLLDCPADHVLDVERMGKVEPLLREHSFLCNPRTPASVRGSVAQLAGARPEAGPAASAAAAALVRQIQTSGSKVVRLAAVPDYRAVLGADTKAFEDKYKQYAGLWCCNRPPGGRGAGHIWYDLFADIVPHTDRHNRRWEGPWFPKMGP</sequence>
<dbReference type="PANTHER" id="PTHR46936">
    <property type="entry name" value="ARABINOSYLTRANSFERASE XEG113"/>
    <property type="match status" value="1"/>
</dbReference>
<proteinExistence type="predicted"/>
<dbReference type="InterPro" id="IPR053250">
    <property type="entry name" value="Glycosyltransferase_77"/>
</dbReference>
<dbReference type="AlphaFoldDB" id="A0A0D3I9Z9"/>
<dbReference type="eggNOG" id="ENOG502QSJ9">
    <property type="taxonomic scope" value="Eukaryota"/>
</dbReference>
<organism evidence="1 2">
    <name type="scientific">Emiliania huxleyi (strain CCMP1516)</name>
    <dbReference type="NCBI Taxonomy" id="280463"/>
    <lineage>
        <taxon>Eukaryota</taxon>
        <taxon>Haptista</taxon>
        <taxon>Haptophyta</taxon>
        <taxon>Prymnesiophyceae</taxon>
        <taxon>Isochrysidales</taxon>
        <taxon>Noelaerhabdaceae</taxon>
        <taxon>Emiliania</taxon>
    </lineage>
</organism>
<dbReference type="EnsemblProtists" id="EOD28909">
    <property type="protein sequence ID" value="EOD28909"/>
    <property type="gene ID" value="EMIHUDRAFT_442883"/>
</dbReference>
<name>A0A0D3I9Z9_EMIH1</name>
<dbReference type="HOGENOM" id="CLU_988461_0_0_1"/>
<dbReference type="GO" id="GO:0005794">
    <property type="term" value="C:Golgi apparatus"/>
    <property type="evidence" value="ECO:0007669"/>
    <property type="project" value="TreeGrafter"/>
</dbReference>
<dbReference type="EnsemblProtists" id="EOD08084">
    <property type="protein sequence ID" value="EOD08084"/>
    <property type="gene ID" value="EMIHUDRAFT_446383"/>
</dbReference>
<dbReference type="GO" id="GO:0052636">
    <property type="term" value="F:arabinosyltransferase activity"/>
    <property type="evidence" value="ECO:0007669"/>
    <property type="project" value="TreeGrafter"/>
</dbReference>
<dbReference type="PANTHER" id="PTHR46936:SF1">
    <property type="entry name" value="ARABINOSYLTRANSFERASE XEG113"/>
    <property type="match status" value="1"/>
</dbReference>
<reference evidence="1" key="2">
    <citation type="submission" date="2024-10" db="UniProtKB">
        <authorList>
            <consortium name="EnsemblProtists"/>
        </authorList>
    </citation>
    <scope>IDENTIFICATION</scope>
</reference>
<keyword evidence="2" id="KW-1185">Reference proteome</keyword>
<dbReference type="Proteomes" id="UP000013827">
    <property type="component" value="Unassembled WGS sequence"/>
</dbReference>
<dbReference type="PaxDb" id="2903-EOD08084"/>
<accession>A0A0D3I9Z9</accession>
<dbReference type="KEGG" id="ehx:EMIHUDRAFT_446383"/>